<sequence length="162" mass="17458">MADPGVQAGHTVTTRHAAESGISPADWDNQEFQRLQSQKGQGLDVAIMSQDGSIKVTTRHRAQDYSMIDPAIEDVKKANNMKLTPTAQMEVGEYTTWRSANTPLDQGGVEMLQKLGADGAPKCAWIDPTITKEMKAAAKEGDLFAMAAKQTKKAGKGAKVLQ</sequence>
<evidence type="ECO:0000313" key="1">
    <source>
        <dbReference type="EMBL" id="KAF2630535.1"/>
    </source>
</evidence>
<name>A0ACB6SAC3_9PLEO</name>
<proteinExistence type="predicted"/>
<dbReference type="EMBL" id="MU006707">
    <property type="protein sequence ID" value="KAF2630535.1"/>
    <property type="molecule type" value="Genomic_DNA"/>
</dbReference>
<protein>
    <submittedName>
        <fullName evidence="1">Uncharacterized protein</fullName>
    </submittedName>
</protein>
<evidence type="ECO:0000313" key="2">
    <source>
        <dbReference type="Proteomes" id="UP000799754"/>
    </source>
</evidence>
<reference evidence="1" key="1">
    <citation type="journal article" date="2020" name="Stud. Mycol.">
        <title>101 Dothideomycetes genomes: a test case for predicting lifestyles and emergence of pathogens.</title>
        <authorList>
            <person name="Haridas S."/>
            <person name="Albert R."/>
            <person name="Binder M."/>
            <person name="Bloem J."/>
            <person name="Labutti K."/>
            <person name="Salamov A."/>
            <person name="Andreopoulos B."/>
            <person name="Baker S."/>
            <person name="Barry K."/>
            <person name="Bills G."/>
            <person name="Bluhm B."/>
            <person name="Cannon C."/>
            <person name="Castanera R."/>
            <person name="Culley D."/>
            <person name="Daum C."/>
            <person name="Ezra D."/>
            <person name="Gonzalez J."/>
            <person name="Henrissat B."/>
            <person name="Kuo A."/>
            <person name="Liang C."/>
            <person name="Lipzen A."/>
            <person name="Lutzoni F."/>
            <person name="Magnuson J."/>
            <person name="Mondo S."/>
            <person name="Nolan M."/>
            <person name="Ohm R."/>
            <person name="Pangilinan J."/>
            <person name="Park H.-J."/>
            <person name="Ramirez L."/>
            <person name="Alfaro M."/>
            <person name="Sun H."/>
            <person name="Tritt A."/>
            <person name="Yoshinaga Y."/>
            <person name="Zwiers L.-H."/>
            <person name="Turgeon B."/>
            <person name="Goodwin S."/>
            <person name="Spatafora J."/>
            <person name="Crous P."/>
            <person name="Grigoriev I."/>
        </authorList>
    </citation>
    <scope>NUCLEOTIDE SEQUENCE</scope>
    <source>
        <strain evidence="1">CBS 525.71</strain>
    </source>
</reference>
<accession>A0ACB6SAC3</accession>
<keyword evidence="2" id="KW-1185">Reference proteome</keyword>
<dbReference type="Proteomes" id="UP000799754">
    <property type="component" value="Unassembled WGS sequence"/>
</dbReference>
<comment type="caution">
    <text evidence="1">The sequence shown here is derived from an EMBL/GenBank/DDBJ whole genome shotgun (WGS) entry which is preliminary data.</text>
</comment>
<organism evidence="1 2">
    <name type="scientific">Macroventuria anomochaeta</name>
    <dbReference type="NCBI Taxonomy" id="301207"/>
    <lineage>
        <taxon>Eukaryota</taxon>
        <taxon>Fungi</taxon>
        <taxon>Dikarya</taxon>
        <taxon>Ascomycota</taxon>
        <taxon>Pezizomycotina</taxon>
        <taxon>Dothideomycetes</taxon>
        <taxon>Pleosporomycetidae</taxon>
        <taxon>Pleosporales</taxon>
        <taxon>Pleosporineae</taxon>
        <taxon>Didymellaceae</taxon>
        <taxon>Macroventuria</taxon>
    </lineage>
</organism>
<gene>
    <name evidence="1" type="ORF">BU25DRAFT_489274</name>
</gene>